<evidence type="ECO:0000256" key="2">
    <source>
        <dbReference type="ARBA" id="ARBA00009142"/>
    </source>
</evidence>
<accession>A0A840C215</accession>
<keyword evidence="7 8" id="KW-0472">Membrane</keyword>
<dbReference type="PANTHER" id="PTHR30269">
    <property type="entry name" value="TRANSMEMBRANE PROTEIN YFCA"/>
    <property type="match status" value="1"/>
</dbReference>
<keyword evidence="5 8" id="KW-0812">Transmembrane</keyword>
<keyword evidence="4 8" id="KW-1003">Cell membrane</keyword>
<dbReference type="Proteomes" id="UP000577362">
    <property type="component" value="Unassembled WGS sequence"/>
</dbReference>
<evidence type="ECO:0000256" key="5">
    <source>
        <dbReference type="ARBA" id="ARBA00022692"/>
    </source>
</evidence>
<dbReference type="Pfam" id="PF01925">
    <property type="entry name" value="TauE"/>
    <property type="match status" value="1"/>
</dbReference>
<evidence type="ECO:0000313" key="10">
    <source>
        <dbReference type="Proteomes" id="UP000577362"/>
    </source>
</evidence>
<dbReference type="InterPro" id="IPR002781">
    <property type="entry name" value="TM_pro_TauE-like"/>
</dbReference>
<comment type="subcellular location">
    <subcellularLocation>
        <location evidence="1 8">Cell membrane</location>
        <topology evidence="1 8">Multi-pass membrane protein</topology>
    </subcellularLocation>
</comment>
<dbReference type="GO" id="GO:0005886">
    <property type="term" value="C:plasma membrane"/>
    <property type="evidence" value="ECO:0007669"/>
    <property type="project" value="UniProtKB-SubCell"/>
</dbReference>
<dbReference type="AlphaFoldDB" id="A0A840C215"/>
<proteinExistence type="inferred from homology"/>
<evidence type="ECO:0000256" key="4">
    <source>
        <dbReference type="ARBA" id="ARBA00022475"/>
    </source>
</evidence>
<evidence type="ECO:0000313" key="9">
    <source>
        <dbReference type="EMBL" id="MBB4019594.1"/>
    </source>
</evidence>
<reference evidence="9 10" key="1">
    <citation type="submission" date="2020-08" db="EMBL/GenBank/DDBJ databases">
        <title>Genomic Encyclopedia of Type Strains, Phase IV (KMG-IV): sequencing the most valuable type-strain genomes for metagenomic binning, comparative biology and taxonomic classification.</title>
        <authorList>
            <person name="Goeker M."/>
        </authorList>
    </citation>
    <scope>NUCLEOTIDE SEQUENCE [LARGE SCALE GENOMIC DNA]</scope>
    <source>
        <strain evidence="9 10">DSM 103737</strain>
    </source>
</reference>
<evidence type="ECO:0000256" key="7">
    <source>
        <dbReference type="ARBA" id="ARBA00023136"/>
    </source>
</evidence>
<organism evidence="9 10">
    <name type="scientific">Chelatococcus caeni</name>
    <dbReference type="NCBI Taxonomy" id="1348468"/>
    <lineage>
        <taxon>Bacteria</taxon>
        <taxon>Pseudomonadati</taxon>
        <taxon>Pseudomonadota</taxon>
        <taxon>Alphaproteobacteria</taxon>
        <taxon>Hyphomicrobiales</taxon>
        <taxon>Chelatococcaceae</taxon>
        <taxon>Chelatococcus</taxon>
    </lineage>
</organism>
<evidence type="ECO:0000256" key="6">
    <source>
        <dbReference type="ARBA" id="ARBA00022989"/>
    </source>
</evidence>
<keyword evidence="3" id="KW-0813">Transport</keyword>
<feature type="transmembrane region" description="Helical" evidence="8">
    <location>
        <begin position="72"/>
        <end position="91"/>
    </location>
</feature>
<feature type="transmembrane region" description="Helical" evidence="8">
    <location>
        <begin position="7"/>
        <end position="40"/>
    </location>
</feature>
<feature type="transmembrane region" description="Helical" evidence="8">
    <location>
        <begin position="128"/>
        <end position="147"/>
    </location>
</feature>
<feature type="transmembrane region" description="Helical" evidence="8">
    <location>
        <begin position="97"/>
        <end position="116"/>
    </location>
</feature>
<gene>
    <name evidence="9" type="ORF">GGR16_004649</name>
</gene>
<comment type="similarity">
    <text evidence="2 8">Belongs to the 4-toluene sulfonate uptake permease (TSUP) (TC 2.A.102) family.</text>
</comment>
<keyword evidence="10" id="KW-1185">Reference proteome</keyword>
<name>A0A840C215_9HYPH</name>
<protein>
    <recommendedName>
        <fullName evidence="8">Probable membrane transporter protein</fullName>
    </recommendedName>
</protein>
<dbReference type="InterPro" id="IPR052017">
    <property type="entry name" value="TSUP"/>
</dbReference>
<evidence type="ECO:0000256" key="8">
    <source>
        <dbReference type="RuleBase" id="RU363041"/>
    </source>
</evidence>
<evidence type="ECO:0000256" key="1">
    <source>
        <dbReference type="ARBA" id="ARBA00004651"/>
    </source>
</evidence>
<comment type="caution">
    <text evidence="9">The sequence shown here is derived from an EMBL/GenBank/DDBJ whole genome shotgun (WGS) entry which is preliminary data.</text>
</comment>
<dbReference type="RefSeq" id="WP_019403317.1">
    <property type="nucleotide sequence ID" value="NZ_JACIEN010000008.1"/>
</dbReference>
<feature type="transmembrane region" description="Helical" evidence="8">
    <location>
        <begin position="226"/>
        <end position="244"/>
    </location>
</feature>
<dbReference type="PANTHER" id="PTHR30269:SF37">
    <property type="entry name" value="MEMBRANE TRANSPORTER PROTEIN"/>
    <property type="match status" value="1"/>
</dbReference>
<keyword evidence="6 8" id="KW-1133">Transmembrane helix</keyword>
<dbReference type="EMBL" id="JACIEN010000008">
    <property type="protein sequence ID" value="MBB4019594.1"/>
    <property type="molecule type" value="Genomic_DNA"/>
</dbReference>
<sequence length="251" mass="26787">MITDPLFYLAAIPAVVIIGLSKGGFVGLAILGIPLMALFVPPVQAAAIMLPILIVQDAVGIYAFRRHVNKRLLAITLAGALAGIVLATFTAAAVSEAAVRLAVGLIALVFALNWWLNLAKQAAGERPGGIAWGLLWGSVSGFTSFISHAGGPPFQVYVLPLRLSRDVLVGTTTWFFATVNLMKVAPYVWLGQFTHENLTTSLVLMPVAVGSTMAGVWLVRRVDPTAFYRLIYALLVLVGLKLTYDGFIALI</sequence>
<evidence type="ECO:0000256" key="3">
    <source>
        <dbReference type="ARBA" id="ARBA00022448"/>
    </source>
</evidence>
<feature type="transmembrane region" description="Helical" evidence="8">
    <location>
        <begin position="202"/>
        <end position="220"/>
    </location>
</feature>